<accession>A0A561WQW0</accession>
<reference evidence="2 3" key="1">
    <citation type="submission" date="2019-06" db="EMBL/GenBank/DDBJ databases">
        <title>Sequencing the genomes of 1000 actinobacteria strains.</title>
        <authorList>
            <person name="Klenk H.-P."/>
        </authorList>
    </citation>
    <scope>NUCLEOTIDE SEQUENCE [LARGE SCALE GENOMIC DNA]</scope>
    <source>
        <strain evidence="2 3">DSM 43866</strain>
    </source>
</reference>
<dbReference type="SUPFAM" id="SSF55729">
    <property type="entry name" value="Acyl-CoA N-acyltransferases (Nat)"/>
    <property type="match status" value="1"/>
</dbReference>
<keyword evidence="3" id="KW-1185">Reference proteome</keyword>
<evidence type="ECO:0000259" key="1">
    <source>
        <dbReference type="PROSITE" id="PS51186"/>
    </source>
</evidence>
<dbReference type="RefSeq" id="WP_122981652.1">
    <property type="nucleotide sequence ID" value="NZ_BOMX01000026.1"/>
</dbReference>
<sequence length="197" mass="22553">MSPTELRPAYPIRTERLLLRPLTEADTEALLAYRSRPDVCRYVPFEPMTPEVIADRLATYWAATVLTDEGQSLTLGIEVAETGRLVGDVILFWHSRKHRGGEIGYVVNPEFSGHGYATEAARAMLRLGFEDLGLHRIIGRIDERNESSARVLRRLGMRQEARLVHNELFKGEWSTEVDFAMLADEWNFRYRESSRSA</sequence>
<dbReference type="Proteomes" id="UP000320239">
    <property type="component" value="Unassembled WGS sequence"/>
</dbReference>
<name>A0A561WQW0_ACTTI</name>
<feature type="domain" description="N-acetyltransferase" evidence="1">
    <location>
        <begin position="17"/>
        <end position="184"/>
    </location>
</feature>
<dbReference type="Pfam" id="PF13302">
    <property type="entry name" value="Acetyltransf_3"/>
    <property type="match status" value="1"/>
</dbReference>
<protein>
    <submittedName>
        <fullName evidence="2">RimJ/RimL family protein N-acetyltransferase</fullName>
    </submittedName>
</protein>
<dbReference type="PROSITE" id="PS51186">
    <property type="entry name" value="GNAT"/>
    <property type="match status" value="1"/>
</dbReference>
<dbReference type="EMBL" id="VIWY01000001">
    <property type="protein sequence ID" value="TWG26252.1"/>
    <property type="molecule type" value="Genomic_DNA"/>
</dbReference>
<dbReference type="InterPro" id="IPR000182">
    <property type="entry name" value="GNAT_dom"/>
</dbReference>
<comment type="caution">
    <text evidence="2">The sequence shown here is derived from an EMBL/GenBank/DDBJ whole genome shotgun (WGS) entry which is preliminary data.</text>
</comment>
<evidence type="ECO:0000313" key="2">
    <source>
        <dbReference type="EMBL" id="TWG26252.1"/>
    </source>
</evidence>
<dbReference type="InterPro" id="IPR016181">
    <property type="entry name" value="Acyl_CoA_acyltransferase"/>
</dbReference>
<dbReference type="AlphaFoldDB" id="A0A561WQW0"/>
<dbReference type="GO" id="GO:0016747">
    <property type="term" value="F:acyltransferase activity, transferring groups other than amino-acyl groups"/>
    <property type="evidence" value="ECO:0007669"/>
    <property type="project" value="InterPro"/>
</dbReference>
<gene>
    <name evidence="2" type="ORF">FHX34_1011233</name>
</gene>
<dbReference type="Gene3D" id="3.40.630.30">
    <property type="match status" value="1"/>
</dbReference>
<dbReference type="PANTHER" id="PTHR43792:SF1">
    <property type="entry name" value="N-ACETYLTRANSFERASE DOMAIN-CONTAINING PROTEIN"/>
    <property type="match status" value="1"/>
</dbReference>
<dbReference type="InterPro" id="IPR051531">
    <property type="entry name" value="N-acetyltransferase"/>
</dbReference>
<organism evidence="2 3">
    <name type="scientific">Actinoplanes teichomyceticus</name>
    <dbReference type="NCBI Taxonomy" id="1867"/>
    <lineage>
        <taxon>Bacteria</taxon>
        <taxon>Bacillati</taxon>
        <taxon>Actinomycetota</taxon>
        <taxon>Actinomycetes</taxon>
        <taxon>Micromonosporales</taxon>
        <taxon>Micromonosporaceae</taxon>
        <taxon>Actinoplanes</taxon>
    </lineage>
</organism>
<proteinExistence type="predicted"/>
<keyword evidence="2" id="KW-0808">Transferase</keyword>
<dbReference type="OrthoDB" id="9132139at2"/>
<dbReference type="PANTHER" id="PTHR43792">
    <property type="entry name" value="GNAT FAMILY, PUTATIVE (AFU_ORTHOLOGUE AFUA_3G00765)-RELATED-RELATED"/>
    <property type="match status" value="1"/>
</dbReference>
<evidence type="ECO:0000313" key="3">
    <source>
        <dbReference type="Proteomes" id="UP000320239"/>
    </source>
</evidence>